<comment type="pathway">
    <text evidence="6 9">Amino-acid biosynthesis; L-proline biosynthesis; L-proline from L-glutamate 5-semialdehyde: step 1/1.</text>
</comment>
<comment type="similarity">
    <text evidence="1 6 9">Belongs to the pyrroline-5-carboxylate reductase family.</text>
</comment>
<keyword evidence="13" id="KW-1185">Reference proteome</keyword>
<sequence length="270" mass="29019">MADFITNKNVGFIGCGNMGSAIIKALSASYPNQSFYLFDKDLNKSQALAQDSGKCVEAVSTLADLLALSQTLFIGVKPKDLDDLLLSVKPFNNQESKLWISMVVGRSLDSIQADLPSNHSLIRIMPNTPVAIGEGFISYCYQADGLKKQSIDDFTQFMAPLGKLQYVEENLFDIASAIAGSAPAFIYQLIEAMGDAGVYHGLSRKQAIEMSAKTVVGAGQMVLKSHKHPAELKDAVTSPNGTTIAGIRSLEASGFRSAIFEAILATIERT</sequence>
<dbReference type="EMBL" id="FNCK01000001">
    <property type="protein sequence ID" value="SDF81969.1"/>
    <property type="molecule type" value="Genomic_DNA"/>
</dbReference>
<dbReference type="HAMAP" id="MF_01925">
    <property type="entry name" value="P5C_reductase"/>
    <property type="match status" value="1"/>
</dbReference>
<gene>
    <name evidence="6" type="primary">proC</name>
    <name evidence="12" type="ORF">SAMN05421791_101142</name>
</gene>
<dbReference type="Gene3D" id="3.40.50.720">
    <property type="entry name" value="NAD(P)-binding Rossmann-like Domain"/>
    <property type="match status" value="1"/>
</dbReference>
<dbReference type="OrthoDB" id="9805754at2"/>
<name>A0A1G7P8P8_9LACT</name>
<dbReference type="Proteomes" id="UP000199708">
    <property type="component" value="Unassembled WGS sequence"/>
</dbReference>
<proteinExistence type="inferred from homology"/>
<evidence type="ECO:0000256" key="4">
    <source>
        <dbReference type="ARBA" id="ARBA00023002"/>
    </source>
</evidence>
<keyword evidence="3 6" id="KW-0521">NADP</keyword>
<evidence type="ECO:0000259" key="11">
    <source>
        <dbReference type="Pfam" id="PF14748"/>
    </source>
</evidence>
<keyword evidence="2 6" id="KW-0641">Proline biosynthesis</keyword>
<dbReference type="STRING" id="120956.SAMN05421791_101142"/>
<dbReference type="UniPathway" id="UPA00098">
    <property type="reaction ID" value="UER00361"/>
</dbReference>
<comment type="subcellular location">
    <subcellularLocation>
        <location evidence="6">Cytoplasm</location>
    </subcellularLocation>
</comment>
<dbReference type="Pfam" id="PF03807">
    <property type="entry name" value="F420_oxidored"/>
    <property type="match status" value="1"/>
</dbReference>
<evidence type="ECO:0000256" key="8">
    <source>
        <dbReference type="PIRSR" id="PIRSR000193-1"/>
    </source>
</evidence>
<dbReference type="PIRSF" id="PIRSF000193">
    <property type="entry name" value="Pyrrol-5-carb_rd"/>
    <property type="match status" value="1"/>
</dbReference>
<keyword evidence="6" id="KW-0963">Cytoplasm</keyword>
<dbReference type="InterPro" id="IPR053790">
    <property type="entry name" value="P5CR-like_CS"/>
</dbReference>
<comment type="catalytic activity">
    <reaction evidence="6 9">
        <text>L-proline + NADP(+) = (S)-1-pyrroline-5-carboxylate + NADPH + 2 H(+)</text>
        <dbReference type="Rhea" id="RHEA:14109"/>
        <dbReference type="ChEBI" id="CHEBI:15378"/>
        <dbReference type="ChEBI" id="CHEBI:17388"/>
        <dbReference type="ChEBI" id="CHEBI:57783"/>
        <dbReference type="ChEBI" id="CHEBI:58349"/>
        <dbReference type="ChEBI" id="CHEBI:60039"/>
        <dbReference type="EC" id="1.5.1.2"/>
    </reaction>
</comment>
<dbReference type="RefSeq" id="WP_090288847.1">
    <property type="nucleotide sequence ID" value="NZ_FNCK01000001.1"/>
</dbReference>
<comment type="catalytic activity">
    <reaction evidence="6">
        <text>L-proline + NAD(+) = (S)-1-pyrroline-5-carboxylate + NADH + 2 H(+)</text>
        <dbReference type="Rhea" id="RHEA:14105"/>
        <dbReference type="ChEBI" id="CHEBI:15378"/>
        <dbReference type="ChEBI" id="CHEBI:17388"/>
        <dbReference type="ChEBI" id="CHEBI:57540"/>
        <dbReference type="ChEBI" id="CHEBI:57945"/>
        <dbReference type="ChEBI" id="CHEBI:60039"/>
        <dbReference type="EC" id="1.5.1.2"/>
    </reaction>
</comment>
<dbReference type="SUPFAM" id="SSF48179">
    <property type="entry name" value="6-phosphogluconate dehydrogenase C-terminal domain-like"/>
    <property type="match status" value="1"/>
</dbReference>
<organism evidence="12 13">
    <name type="scientific">Facklamia miroungae</name>
    <dbReference type="NCBI Taxonomy" id="120956"/>
    <lineage>
        <taxon>Bacteria</taxon>
        <taxon>Bacillati</taxon>
        <taxon>Bacillota</taxon>
        <taxon>Bacilli</taxon>
        <taxon>Lactobacillales</taxon>
        <taxon>Aerococcaceae</taxon>
        <taxon>Facklamia</taxon>
    </lineage>
</organism>
<dbReference type="InterPro" id="IPR008927">
    <property type="entry name" value="6-PGluconate_DH-like_C_sf"/>
</dbReference>
<feature type="binding site" evidence="8">
    <location>
        <begin position="13"/>
        <end position="18"/>
    </location>
    <ligand>
        <name>NADP(+)</name>
        <dbReference type="ChEBI" id="CHEBI:58349"/>
    </ligand>
</feature>
<dbReference type="InterPro" id="IPR036291">
    <property type="entry name" value="NAD(P)-bd_dom_sf"/>
</dbReference>
<dbReference type="NCBIfam" id="TIGR00112">
    <property type="entry name" value="proC"/>
    <property type="match status" value="1"/>
</dbReference>
<feature type="domain" description="Pyrroline-5-carboxylate reductase dimerisation" evidence="11">
    <location>
        <begin position="169"/>
        <end position="269"/>
    </location>
</feature>
<feature type="domain" description="Pyrroline-5-carboxylate reductase catalytic N-terminal" evidence="10">
    <location>
        <begin position="10"/>
        <end position="105"/>
    </location>
</feature>
<dbReference type="InterPro" id="IPR028939">
    <property type="entry name" value="P5C_Rdtase_cat_N"/>
</dbReference>
<dbReference type="SUPFAM" id="SSF51735">
    <property type="entry name" value="NAD(P)-binding Rossmann-fold domains"/>
    <property type="match status" value="1"/>
</dbReference>
<evidence type="ECO:0000256" key="2">
    <source>
        <dbReference type="ARBA" id="ARBA00022650"/>
    </source>
</evidence>
<comment type="function">
    <text evidence="5 6">Catalyzes the reduction of 1-pyrroline-5-carboxylate (PCA) to L-proline.</text>
</comment>
<dbReference type="FunFam" id="1.10.3730.10:FF:000001">
    <property type="entry name" value="Pyrroline-5-carboxylate reductase"/>
    <property type="match status" value="1"/>
</dbReference>
<dbReference type="GO" id="GO:0004735">
    <property type="term" value="F:pyrroline-5-carboxylate reductase activity"/>
    <property type="evidence" value="ECO:0007669"/>
    <property type="project" value="UniProtKB-UniRule"/>
</dbReference>
<evidence type="ECO:0000259" key="10">
    <source>
        <dbReference type="Pfam" id="PF03807"/>
    </source>
</evidence>
<evidence type="ECO:0000256" key="3">
    <source>
        <dbReference type="ARBA" id="ARBA00022857"/>
    </source>
</evidence>
<dbReference type="EC" id="1.5.1.2" evidence="6 7"/>
<dbReference type="InterPro" id="IPR029036">
    <property type="entry name" value="P5CR_dimer"/>
</dbReference>
<keyword evidence="6 9" id="KW-0028">Amino-acid biosynthesis</keyword>
<dbReference type="Pfam" id="PF14748">
    <property type="entry name" value="P5CR_dimer"/>
    <property type="match status" value="1"/>
</dbReference>
<dbReference type="AlphaFoldDB" id="A0A1G7P8P8"/>
<accession>A0A1G7P8P8</accession>
<evidence type="ECO:0000313" key="12">
    <source>
        <dbReference type="EMBL" id="SDF81969.1"/>
    </source>
</evidence>
<evidence type="ECO:0000256" key="5">
    <source>
        <dbReference type="ARBA" id="ARBA00058118"/>
    </source>
</evidence>
<dbReference type="PANTHER" id="PTHR11645">
    <property type="entry name" value="PYRROLINE-5-CARBOXYLATE REDUCTASE"/>
    <property type="match status" value="1"/>
</dbReference>
<dbReference type="Gene3D" id="1.10.3730.10">
    <property type="entry name" value="ProC C-terminal domain-like"/>
    <property type="match status" value="1"/>
</dbReference>
<dbReference type="PANTHER" id="PTHR11645:SF0">
    <property type="entry name" value="PYRROLINE-5-CARBOXYLATE REDUCTASE 3"/>
    <property type="match status" value="1"/>
</dbReference>
<evidence type="ECO:0000313" key="13">
    <source>
        <dbReference type="Proteomes" id="UP000199708"/>
    </source>
</evidence>
<evidence type="ECO:0000256" key="9">
    <source>
        <dbReference type="RuleBase" id="RU003903"/>
    </source>
</evidence>
<dbReference type="InterPro" id="IPR000304">
    <property type="entry name" value="Pyrroline-COOH_reductase"/>
</dbReference>
<evidence type="ECO:0000256" key="7">
    <source>
        <dbReference type="NCBIfam" id="TIGR00112"/>
    </source>
</evidence>
<evidence type="ECO:0000256" key="1">
    <source>
        <dbReference type="ARBA" id="ARBA00005525"/>
    </source>
</evidence>
<protein>
    <recommendedName>
        <fullName evidence="6 7">Pyrroline-5-carboxylate reductase</fullName>
        <shortName evidence="6">P5C reductase</shortName>
        <shortName evidence="6">P5CR</shortName>
        <ecNumber evidence="6 7">1.5.1.2</ecNumber>
    </recommendedName>
    <alternativeName>
        <fullName evidence="6">PCA reductase</fullName>
    </alternativeName>
</protein>
<evidence type="ECO:0000256" key="6">
    <source>
        <dbReference type="HAMAP-Rule" id="MF_01925"/>
    </source>
</evidence>
<dbReference type="GO" id="GO:0055129">
    <property type="term" value="P:L-proline biosynthetic process"/>
    <property type="evidence" value="ECO:0007669"/>
    <property type="project" value="UniProtKB-UniRule"/>
</dbReference>
<dbReference type="GO" id="GO:0005737">
    <property type="term" value="C:cytoplasm"/>
    <property type="evidence" value="ECO:0007669"/>
    <property type="project" value="UniProtKB-SubCell"/>
</dbReference>
<reference evidence="12 13" key="1">
    <citation type="submission" date="2016-10" db="EMBL/GenBank/DDBJ databases">
        <authorList>
            <person name="de Groot N.N."/>
        </authorList>
    </citation>
    <scope>NUCLEOTIDE SEQUENCE [LARGE SCALE GENOMIC DNA]</scope>
    <source>
        <strain evidence="12 13">ATCC BAA-466</strain>
    </source>
</reference>
<keyword evidence="4 6" id="KW-0560">Oxidoreductase</keyword>
<dbReference type="PROSITE" id="PS00521">
    <property type="entry name" value="P5CR"/>
    <property type="match status" value="1"/>
</dbReference>